<dbReference type="OrthoDB" id="10022495at2759"/>
<proteinExistence type="predicted"/>
<accession>A0A210PJ99</accession>
<evidence type="ECO:0000256" key="1">
    <source>
        <dbReference type="SAM" id="MobiDB-lite"/>
    </source>
</evidence>
<gene>
    <name evidence="2" type="ORF">KP79_PYT15752</name>
</gene>
<dbReference type="Proteomes" id="UP000242188">
    <property type="component" value="Unassembled WGS sequence"/>
</dbReference>
<feature type="compositionally biased region" description="Pro residues" evidence="1">
    <location>
        <begin position="66"/>
        <end position="82"/>
    </location>
</feature>
<organism evidence="2 3">
    <name type="scientific">Mizuhopecten yessoensis</name>
    <name type="common">Japanese scallop</name>
    <name type="synonym">Patinopecten yessoensis</name>
    <dbReference type="NCBI Taxonomy" id="6573"/>
    <lineage>
        <taxon>Eukaryota</taxon>
        <taxon>Metazoa</taxon>
        <taxon>Spiralia</taxon>
        <taxon>Lophotrochozoa</taxon>
        <taxon>Mollusca</taxon>
        <taxon>Bivalvia</taxon>
        <taxon>Autobranchia</taxon>
        <taxon>Pteriomorphia</taxon>
        <taxon>Pectinida</taxon>
        <taxon>Pectinoidea</taxon>
        <taxon>Pectinidae</taxon>
        <taxon>Mizuhopecten</taxon>
    </lineage>
</organism>
<comment type="caution">
    <text evidence="2">The sequence shown here is derived from an EMBL/GenBank/DDBJ whole genome shotgun (WGS) entry which is preliminary data.</text>
</comment>
<name>A0A210PJ99_MIZYE</name>
<sequence>MASPWEFGEVAFSLPELPEHPGMKEHTYGWYPAVRDVYTERRLGVPSAYELEAMYKFRDSKYYTAPNPPSPRTPKPYQPTPTPTKHRPTSSTSSKSGRDSGLQVRAKSAPLYNFKRVARLELPTPLQCWATSSVSETEAGETPSSQTLPTPTPYPPKEETPKEEQKQARRDRIKSAVMRRDRAQAPKRPVKSAGPTRSPVEVYQAHIPKEGSVPVPPSSPAPEVYYIPEEPTCRPTTAEIYDKNVKEYGWRFEVHGDPYKLKKKTLSKRLPYYVTVPEPEIERDGPKVKMENMDTFFYNTIPRRPATFTIHQEWISETIHAQRMELQKREGIKHRWKNFSFVY</sequence>
<evidence type="ECO:0000313" key="2">
    <source>
        <dbReference type="EMBL" id="OWF36553.1"/>
    </source>
</evidence>
<dbReference type="AlphaFoldDB" id="A0A210PJ99"/>
<feature type="compositionally biased region" description="Basic and acidic residues" evidence="1">
    <location>
        <begin position="156"/>
        <end position="184"/>
    </location>
</feature>
<feature type="region of interest" description="Disordered" evidence="1">
    <location>
        <begin position="61"/>
        <end position="106"/>
    </location>
</feature>
<reference evidence="2 3" key="1">
    <citation type="journal article" date="2017" name="Nat. Ecol. Evol.">
        <title>Scallop genome provides insights into evolution of bilaterian karyotype and development.</title>
        <authorList>
            <person name="Wang S."/>
            <person name="Zhang J."/>
            <person name="Jiao W."/>
            <person name="Li J."/>
            <person name="Xun X."/>
            <person name="Sun Y."/>
            <person name="Guo X."/>
            <person name="Huan P."/>
            <person name="Dong B."/>
            <person name="Zhang L."/>
            <person name="Hu X."/>
            <person name="Sun X."/>
            <person name="Wang J."/>
            <person name="Zhao C."/>
            <person name="Wang Y."/>
            <person name="Wang D."/>
            <person name="Huang X."/>
            <person name="Wang R."/>
            <person name="Lv J."/>
            <person name="Li Y."/>
            <person name="Zhang Z."/>
            <person name="Liu B."/>
            <person name="Lu W."/>
            <person name="Hui Y."/>
            <person name="Liang J."/>
            <person name="Zhou Z."/>
            <person name="Hou R."/>
            <person name="Li X."/>
            <person name="Liu Y."/>
            <person name="Li H."/>
            <person name="Ning X."/>
            <person name="Lin Y."/>
            <person name="Zhao L."/>
            <person name="Xing Q."/>
            <person name="Dou J."/>
            <person name="Li Y."/>
            <person name="Mao J."/>
            <person name="Guo H."/>
            <person name="Dou H."/>
            <person name="Li T."/>
            <person name="Mu C."/>
            <person name="Jiang W."/>
            <person name="Fu Q."/>
            <person name="Fu X."/>
            <person name="Miao Y."/>
            <person name="Liu J."/>
            <person name="Yu Q."/>
            <person name="Li R."/>
            <person name="Liao H."/>
            <person name="Li X."/>
            <person name="Kong Y."/>
            <person name="Jiang Z."/>
            <person name="Chourrout D."/>
            <person name="Li R."/>
            <person name="Bao Z."/>
        </authorList>
    </citation>
    <scope>NUCLEOTIDE SEQUENCE [LARGE SCALE GENOMIC DNA]</scope>
    <source>
        <strain evidence="2 3">PY_sf001</strain>
    </source>
</reference>
<evidence type="ECO:0000313" key="3">
    <source>
        <dbReference type="Proteomes" id="UP000242188"/>
    </source>
</evidence>
<dbReference type="EMBL" id="NEDP02076572">
    <property type="protein sequence ID" value="OWF36553.1"/>
    <property type="molecule type" value="Genomic_DNA"/>
</dbReference>
<feature type="region of interest" description="Disordered" evidence="1">
    <location>
        <begin position="132"/>
        <end position="199"/>
    </location>
</feature>
<keyword evidence="3" id="KW-1185">Reference proteome</keyword>
<protein>
    <submittedName>
        <fullName evidence="2">Uncharacterized protein</fullName>
    </submittedName>
</protein>